<sequence length="150" mass="16154">MYAKAFVDDYQPRLAELLGLPDGATDLDVHAYIKQGIPLDQAASLQKQMAIDFEAIGGINLIARLACKQVSSAALSGQRLSADESDRLLRVLHVLVVAESLFGSRDKARRWLSKPMARFSGSSPLEMLSTTAGASLVDELLVQLADGLVL</sequence>
<evidence type="ECO:0000313" key="2">
    <source>
        <dbReference type="EMBL" id="ASD54129.1"/>
    </source>
</evidence>
<dbReference type="EMBL" id="KY296096">
    <property type="protein sequence ID" value="ASD54129.1"/>
    <property type="molecule type" value="Genomic_DNA"/>
</dbReference>
<geneLocation type="plasmid" evidence="2">
    <name>p14057B</name>
</geneLocation>
<dbReference type="InterPro" id="IPR011979">
    <property type="entry name" value="Antitox_Xre"/>
</dbReference>
<organism evidence="2">
    <name type="scientific">Pseudomonas aeruginosa</name>
    <dbReference type="NCBI Taxonomy" id="287"/>
    <lineage>
        <taxon>Bacteria</taxon>
        <taxon>Pseudomonadati</taxon>
        <taxon>Pseudomonadota</taxon>
        <taxon>Gammaproteobacteria</taxon>
        <taxon>Pseudomonadales</taxon>
        <taxon>Pseudomonadaceae</taxon>
        <taxon>Pseudomonas</taxon>
    </lineage>
</organism>
<dbReference type="RefSeq" id="WP_172689483.1">
    <property type="nucleotide sequence ID" value="NZ_CP077975.1"/>
</dbReference>
<evidence type="ECO:0000259" key="1">
    <source>
        <dbReference type="Pfam" id="PF09722"/>
    </source>
</evidence>
<dbReference type="Pfam" id="PF09722">
    <property type="entry name" value="Xre_MbcA_ParS_C"/>
    <property type="match status" value="1"/>
</dbReference>
<proteinExistence type="predicted"/>
<name>A0A218MB09_PSEAI</name>
<dbReference type="NCBIfam" id="TIGR02293">
    <property type="entry name" value="TAS_TIGR02293"/>
    <property type="match status" value="1"/>
</dbReference>
<feature type="domain" description="Antitoxin Xre/MbcA/ParS-like toxin-binding" evidence="1">
    <location>
        <begin position="98"/>
        <end position="147"/>
    </location>
</feature>
<accession>A0A218MB09</accession>
<dbReference type="InterPro" id="IPR024467">
    <property type="entry name" value="Xre/MbcA/ParS-like_toxin-bd"/>
</dbReference>
<reference evidence="2" key="1">
    <citation type="journal article" date="2018" name="Virulence">
        <title>Coexistence of two novel resistance plasmids, blaKPC-2-carrying p14057A and tetA(A) -carrying p14057B, in Pseudomonas aeruginosa.</title>
        <authorList>
            <person name="Shi L."/>
            <person name="Liang Q."/>
            <person name="Feng J."/>
            <person name="Zhan Z."/>
            <person name="Zhao Y."/>
            <person name="Yang W."/>
            <person name="Yang H."/>
            <person name="Chen Y."/>
            <person name="Huang M."/>
            <person name="Tong Y."/>
            <person name="Li X."/>
            <person name="Yin Z."/>
            <person name="Wang J."/>
            <person name="Zhou D."/>
        </authorList>
    </citation>
    <scope>NUCLEOTIDE SEQUENCE</scope>
    <source>
        <plasmid evidence="2">p14057B</plasmid>
    </source>
</reference>
<keyword evidence="2" id="KW-0614">Plasmid</keyword>
<dbReference type="AlphaFoldDB" id="A0A218MB09"/>
<protein>
    <recommendedName>
        <fullName evidence="1">Antitoxin Xre/MbcA/ParS-like toxin-binding domain-containing protein</fullName>
    </recommendedName>
</protein>